<evidence type="ECO:0000313" key="2">
    <source>
        <dbReference type="EMBL" id="MXU85320.1"/>
    </source>
</evidence>
<name>A0A6B0U9J9_IXORI</name>
<organism evidence="2">
    <name type="scientific">Ixodes ricinus</name>
    <name type="common">Common tick</name>
    <name type="synonym">Acarus ricinus</name>
    <dbReference type="NCBI Taxonomy" id="34613"/>
    <lineage>
        <taxon>Eukaryota</taxon>
        <taxon>Metazoa</taxon>
        <taxon>Ecdysozoa</taxon>
        <taxon>Arthropoda</taxon>
        <taxon>Chelicerata</taxon>
        <taxon>Arachnida</taxon>
        <taxon>Acari</taxon>
        <taxon>Parasitiformes</taxon>
        <taxon>Ixodida</taxon>
        <taxon>Ixodoidea</taxon>
        <taxon>Ixodidae</taxon>
        <taxon>Ixodinae</taxon>
        <taxon>Ixodes</taxon>
    </lineage>
</organism>
<protein>
    <submittedName>
        <fullName evidence="2">Uncharacterized protein</fullName>
    </submittedName>
</protein>
<keyword evidence="1" id="KW-0812">Transmembrane</keyword>
<accession>A0A6B0U9J9</accession>
<keyword evidence="1" id="KW-0472">Membrane</keyword>
<evidence type="ECO:0000256" key="1">
    <source>
        <dbReference type="SAM" id="Phobius"/>
    </source>
</evidence>
<dbReference type="AlphaFoldDB" id="A0A6B0U9J9"/>
<dbReference type="EMBL" id="GIFC01003237">
    <property type="protein sequence ID" value="MXU85320.1"/>
    <property type="molecule type" value="Transcribed_RNA"/>
</dbReference>
<reference evidence="2" key="1">
    <citation type="submission" date="2019-12" db="EMBL/GenBank/DDBJ databases">
        <title>An insight into the sialome of adult female Ixodes ricinus ticks feeding for 6 days.</title>
        <authorList>
            <person name="Perner J."/>
            <person name="Ribeiro J.M.C."/>
        </authorList>
    </citation>
    <scope>NUCLEOTIDE SEQUENCE</scope>
    <source>
        <strain evidence="2">Semi-engorged</strain>
        <tissue evidence="2">Salivary glands</tissue>
    </source>
</reference>
<proteinExistence type="predicted"/>
<sequence>MGSMLRMSCWAAPRLLTANVLPACVCVCLSLELTLCTVGCHHRLFCSSWFFGVLTPLFVYVSVSFSCLPFTLTILFPLHACWVRH</sequence>
<feature type="transmembrane region" description="Helical" evidence="1">
    <location>
        <begin position="60"/>
        <end position="83"/>
    </location>
</feature>
<keyword evidence="1" id="KW-1133">Transmembrane helix</keyword>